<keyword evidence="2" id="KW-1185">Reference proteome</keyword>
<dbReference type="AlphaFoldDB" id="A0A378YHP8"/>
<dbReference type="OrthoDB" id="4522476at2"/>
<dbReference type="RefSeq" id="WP_039809231.1">
    <property type="nucleotide sequence ID" value="NZ_UGRY01000002.1"/>
</dbReference>
<organism evidence="1 2">
    <name type="scientific">Nocardia otitidiscaviarum</name>
    <dbReference type="NCBI Taxonomy" id="1823"/>
    <lineage>
        <taxon>Bacteria</taxon>
        <taxon>Bacillati</taxon>
        <taxon>Actinomycetota</taxon>
        <taxon>Actinomycetes</taxon>
        <taxon>Mycobacteriales</taxon>
        <taxon>Nocardiaceae</taxon>
        <taxon>Nocardia</taxon>
    </lineage>
</organism>
<sequence>MAGHVLASITVPRAVWDREQTRTMLCQRDIAALLHTVQQHTGASQHRLAMALGMSQGRVNELINRRRNLTSLTSFERLADGLQMPDSARIALGLAPRMPVIPDLTEISVTYRSQADASADIRELAAQATAIDVMAVRGLGILGLNDSLLREALSSDVRLRVLLLDPDCEAARFRAEEIGESPECFSVGISLCIARVRELARSNHPVELYTYDRIPVWRILKLDEVLFVSAFTAYGEGHSSSTHRIDPNRRGILHHAFVRVLEQSFADATRLAP</sequence>
<dbReference type="SUPFAM" id="SSF47413">
    <property type="entry name" value="lambda repressor-like DNA-binding domains"/>
    <property type="match status" value="1"/>
</dbReference>
<dbReference type="STRING" id="1406858.GCA_000710895_06187"/>
<dbReference type="Proteomes" id="UP000255467">
    <property type="component" value="Unassembled WGS sequence"/>
</dbReference>
<evidence type="ECO:0000313" key="1">
    <source>
        <dbReference type="EMBL" id="SUA75929.1"/>
    </source>
</evidence>
<name>A0A378YHP8_9NOCA</name>
<dbReference type="EMBL" id="UGRY01000002">
    <property type="protein sequence ID" value="SUA75929.1"/>
    <property type="molecule type" value="Genomic_DNA"/>
</dbReference>
<dbReference type="Gene3D" id="1.10.260.40">
    <property type="entry name" value="lambda repressor-like DNA-binding domains"/>
    <property type="match status" value="1"/>
</dbReference>
<dbReference type="Pfam" id="PF13560">
    <property type="entry name" value="HTH_31"/>
    <property type="match status" value="1"/>
</dbReference>
<proteinExistence type="predicted"/>
<protein>
    <submittedName>
        <fullName evidence="1">Uncharacterized protein</fullName>
    </submittedName>
</protein>
<accession>A0A378YHP8</accession>
<evidence type="ECO:0000313" key="2">
    <source>
        <dbReference type="Proteomes" id="UP000255467"/>
    </source>
</evidence>
<reference evidence="1 2" key="1">
    <citation type="submission" date="2018-06" db="EMBL/GenBank/DDBJ databases">
        <authorList>
            <consortium name="Pathogen Informatics"/>
            <person name="Doyle S."/>
        </authorList>
    </citation>
    <scope>NUCLEOTIDE SEQUENCE [LARGE SCALE GENOMIC DNA]</scope>
    <source>
        <strain evidence="1 2">NCTC1934</strain>
    </source>
</reference>
<dbReference type="InterPro" id="IPR010982">
    <property type="entry name" value="Lambda_DNA-bd_dom_sf"/>
</dbReference>
<gene>
    <name evidence="1" type="ORF">NCTC1934_02302</name>
</gene>
<dbReference type="GO" id="GO:0003677">
    <property type="term" value="F:DNA binding"/>
    <property type="evidence" value="ECO:0007669"/>
    <property type="project" value="InterPro"/>
</dbReference>